<organism evidence="5 6">
    <name type="scientific">Halorutilus salinus</name>
    <dbReference type="NCBI Taxonomy" id="2487751"/>
    <lineage>
        <taxon>Archaea</taxon>
        <taxon>Methanobacteriati</taxon>
        <taxon>Methanobacteriota</taxon>
        <taxon>Stenosarchaea group</taxon>
        <taxon>Halobacteria</taxon>
        <taxon>Halorutilales</taxon>
        <taxon>Halorutilaceae</taxon>
        <taxon>Halorutilus</taxon>
    </lineage>
</organism>
<feature type="domain" description="Tyr recombinase" evidence="4">
    <location>
        <begin position="120"/>
        <end position="313"/>
    </location>
</feature>
<gene>
    <name evidence="5" type="ORF">EGH25_01910</name>
</gene>
<dbReference type="InterPro" id="IPR013762">
    <property type="entry name" value="Integrase-like_cat_sf"/>
</dbReference>
<dbReference type="PROSITE" id="PS51898">
    <property type="entry name" value="TYR_RECOMBINASE"/>
    <property type="match status" value="1"/>
</dbReference>
<accession>A0A9Q4C360</accession>
<reference evidence="5" key="1">
    <citation type="submission" date="2022-09" db="EMBL/GenBank/DDBJ databases">
        <title>Haloadaptaus new haloarchaeum isolated from saline soil.</title>
        <authorList>
            <person name="Duran-Viseras A."/>
            <person name="Sanchez-Porro C."/>
            <person name="Ventosa A."/>
        </authorList>
    </citation>
    <scope>NUCLEOTIDE SEQUENCE</scope>
    <source>
        <strain evidence="5">F3-133</strain>
    </source>
</reference>
<dbReference type="InterPro" id="IPR002104">
    <property type="entry name" value="Integrase_catalytic"/>
</dbReference>
<sequence>MDEWEYDEIDDEDMRDYLDRIRLRRSENDFHRTKDALRKFTGFLEYIGADSYEEVGVEELEIYIDYLLEDGLNDTSIKKVYLSQVTNFLKKKGVVRDSIHDKLDTEFLSDESIASRQGEEDVHYVTKEEYVEMLEATETLRENLTLRLLWETGVRRGEAVGIKLEHIDRDKKQIYVDNLKNDDDRYVYYTSHLSRKLREWLDMGGREQYSKAAESEYLLISNQSVKLQDKRINEKVKEIAKRTENVGEVIGEDAMDRELYKPTAHSFRHSFAIHRVRSGMPINFLKELMGHMSVETTEFYLNFREQDIKEINEGYAPRVNAV</sequence>
<keyword evidence="2" id="KW-0238">DNA-binding</keyword>
<dbReference type="InterPro" id="IPR010998">
    <property type="entry name" value="Integrase_recombinase_N"/>
</dbReference>
<dbReference type="Gene3D" id="1.10.443.10">
    <property type="entry name" value="Intergrase catalytic core"/>
    <property type="match status" value="1"/>
</dbReference>
<dbReference type="InterPro" id="IPR011010">
    <property type="entry name" value="DNA_brk_join_enz"/>
</dbReference>
<dbReference type="InterPro" id="IPR050090">
    <property type="entry name" value="Tyrosine_recombinase_XerCD"/>
</dbReference>
<proteinExistence type="predicted"/>
<protein>
    <submittedName>
        <fullName evidence="5">Tyrosine-type recombinase/integrase</fullName>
    </submittedName>
</protein>
<dbReference type="GO" id="GO:0003677">
    <property type="term" value="F:DNA binding"/>
    <property type="evidence" value="ECO:0007669"/>
    <property type="project" value="UniProtKB-KW"/>
</dbReference>
<dbReference type="Gene3D" id="1.10.150.130">
    <property type="match status" value="1"/>
</dbReference>
<dbReference type="PANTHER" id="PTHR30349:SF41">
    <property type="entry name" value="INTEGRASE_RECOMBINASE PROTEIN MJ0367-RELATED"/>
    <property type="match status" value="1"/>
</dbReference>
<evidence type="ECO:0000259" key="4">
    <source>
        <dbReference type="PROSITE" id="PS51898"/>
    </source>
</evidence>
<keyword evidence="3" id="KW-0233">DNA recombination</keyword>
<evidence type="ECO:0000256" key="3">
    <source>
        <dbReference type="ARBA" id="ARBA00023172"/>
    </source>
</evidence>
<evidence type="ECO:0000313" key="5">
    <source>
        <dbReference type="EMBL" id="MCX2818110.1"/>
    </source>
</evidence>
<evidence type="ECO:0000256" key="2">
    <source>
        <dbReference type="ARBA" id="ARBA00023125"/>
    </source>
</evidence>
<dbReference type="RefSeq" id="WP_266085777.1">
    <property type="nucleotide sequence ID" value="NZ_RKLV01000002.1"/>
</dbReference>
<name>A0A9Q4C360_9EURY</name>
<dbReference type="Proteomes" id="UP001149411">
    <property type="component" value="Unassembled WGS sequence"/>
</dbReference>
<dbReference type="GO" id="GO:0015074">
    <property type="term" value="P:DNA integration"/>
    <property type="evidence" value="ECO:0007669"/>
    <property type="project" value="UniProtKB-KW"/>
</dbReference>
<comment type="caution">
    <text evidence="5">The sequence shown here is derived from an EMBL/GenBank/DDBJ whole genome shotgun (WGS) entry which is preliminary data.</text>
</comment>
<dbReference type="GO" id="GO:0006310">
    <property type="term" value="P:DNA recombination"/>
    <property type="evidence" value="ECO:0007669"/>
    <property type="project" value="UniProtKB-KW"/>
</dbReference>
<evidence type="ECO:0000256" key="1">
    <source>
        <dbReference type="ARBA" id="ARBA00022908"/>
    </source>
</evidence>
<dbReference type="Pfam" id="PF00589">
    <property type="entry name" value="Phage_integrase"/>
    <property type="match status" value="1"/>
</dbReference>
<evidence type="ECO:0000313" key="6">
    <source>
        <dbReference type="Proteomes" id="UP001149411"/>
    </source>
</evidence>
<dbReference type="SUPFAM" id="SSF56349">
    <property type="entry name" value="DNA breaking-rejoining enzymes"/>
    <property type="match status" value="1"/>
</dbReference>
<keyword evidence="1" id="KW-0229">DNA integration</keyword>
<dbReference type="PANTHER" id="PTHR30349">
    <property type="entry name" value="PHAGE INTEGRASE-RELATED"/>
    <property type="match status" value="1"/>
</dbReference>
<keyword evidence="6" id="KW-1185">Reference proteome</keyword>
<dbReference type="AlphaFoldDB" id="A0A9Q4C360"/>
<dbReference type="EMBL" id="RKLV01000002">
    <property type="protein sequence ID" value="MCX2818110.1"/>
    <property type="molecule type" value="Genomic_DNA"/>
</dbReference>